<accession>A0A0G4H2H2</accession>
<evidence type="ECO:0000256" key="1">
    <source>
        <dbReference type="ARBA" id="ARBA00022714"/>
    </source>
</evidence>
<protein>
    <recommendedName>
        <fullName evidence="7">Iron-binding zinc finger CDGSH type domain-containing protein</fullName>
    </recommendedName>
</protein>
<keyword evidence="4" id="KW-0411">Iron-sulfur</keyword>
<comment type="cofactor">
    <cofactor evidence="5">
        <name>[2Fe-2S] cluster</name>
        <dbReference type="ChEBI" id="CHEBI:190135"/>
    </cofactor>
</comment>
<dbReference type="AlphaFoldDB" id="A0A0G4H2H2"/>
<evidence type="ECO:0000256" key="5">
    <source>
        <dbReference type="ARBA" id="ARBA00034078"/>
    </source>
</evidence>
<dbReference type="EMBL" id="CDMY01000954">
    <property type="protein sequence ID" value="CEM37796.1"/>
    <property type="molecule type" value="Genomic_DNA"/>
</dbReference>
<keyword evidence="1" id="KW-0001">2Fe-2S</keyword>
<evidence type="ECO:0000313" key="8">
    <source>
        <dbReference type="EMBL" id="CEM37796.1"/>
    </source>
</evidence>
<evidence type="ECO:0000259" key="7">
    <source>
        <dbReference type="SMART" id="SM00704"/>
    </source>
</evidence>
<dbReference type="InParanoid" id="A0A0G4H2H2"/>
<dbReference type="GO" id="GO:0005741">
    <property type="term" value="C:mitochondrial outer membrane"/>
    <property type="evidence" value="ECO:0007669"/>
    <property type="project" value="TreeGrafter"/>
</dbReference>
<dbReference type="GO" id="GO:0010506">
    <property type="term" value="P:regulation of autophagy"/>
    <property type="evidence" value="ECO:0007669"/>
    <property type="project" value="InterPro"/>
</dbReference>
<feature type="signal peptide" evidence="6">
    <location>
        <begin position="1"/>
        <end position="19"/>
    </location>
</feature>
<organism evidence="8 9">
    <name type="scientific">Vitrella brassicaformis (strain CCMP3155)</name>
    <dbReference type="NCBI Taxonomy" id="1169540"/>
    <lineage>
        <taxon>Eukaryota</taxon>
        <taxon>Sar</taxon>
        <taxon>Alveolata</taxon>
        <taxon>Colpodellida</taxon>
        <taxon>Vitrellaceae</taxon>
        <taxon>Vitrella</taxon>
    </lineage>
</organism>
<dbReference type="VEuPathDB" id="CryptoDB:Vbra_19395"/>
<dbReference type="InterPro" id="IPR045131">
    <property type="entry name" value="CISD1/2"/>
</dbReference>
<evidence type="ECO:0000256" key="4">
    <source>
        <dbReference type="ARBA" id="ARBA00023014"/>
    </source>
</evidence>
<dbReference type="Proteomes" id="UP000041254">
    <property type="component" value="Unassembled WGS sequence"/>
</dbReference>
<dbReference type="GO" id="GO:0046872">
    <property type="term" value="F:metal ion binding"/>
    <property type="evidence" value="ECO:0007669"/>
    <property type="project" value="UniProtKB-KW"/>
</dbReference>
<evidence type="ECO:0000256" key="3">
    <source>
        <dbReference type="ARBA" id="ARBA00023004"/>
    </source>
</evidence>
<dbReference type="PANTHER" id="PTHR13680:SF5">
    <property type="entry name" value="CDGSH IRON-SULFUR DOMAIN-CONTAINING PROTEIN 1"/>
    <property type="match status" value="1"/>
</dbReference>
<dbReference type="OrthoDB" id="449252at2759"/>
<dbReference type="Gene3D" id="3.40.5.90">
    <property type="entry name" value="CDGSH iron-sulfur domain, mitoNEET-type"/>
    <property type="match status" value="1"/>
</dbReference>
<proteinExistence type="predicted"/>
<keyword evidence="3" id="KW-0408">Iron</keyword>
<dbReference type="Pfam" id="PF09360">
    <property type="entry name" value="zf-CDGSH"/>
    <property type="match status" value="1"/>
</dbReference>
<gene>
    <name evidence="8" type="ORF">Vbra_19395</name>
</gene>
<dbReference type="FunFam" id="3.40.5.90:FF:000001">
    <property type="entry name" value="CDGSH iron-sulfur domain-containing protein 1"/>
    <property type="match status" value="1"/>
</dbReference>
<keyword evidence="9" id="KW-1185">Reference proteome</keyword>
<name>A0A0G4H2H2_VITBC</name>
<feature type="chain" id="PRO_5005190850" description="Iron-binding zinc finger CDGSH type domain-containing protein" evidence="6">
    <location>
        <begin position="20"/>
        <end position="135"/>
    </location>
</feature>
<dbReference type="InterPro" id="IPR042216">
    <property type="entry name" value="MitoNEET_CISD"/>
</dbReference>
<reference evidence="8 9" key="1">
    <citation type="submission" date="2014-11" db="EMBL/GenBank/DDBJ databases">
        <authorList>
            <person name="Zhu J."/>
            <person name="Qi W."/>
            <person name="Song R."/>
        </authorList>
    </citation>
    <scope>NUCLEOTIDE SEQUENCE [LARGE SCALE GENOMIC DNA]</scope>
</reference>
<evidence type="ECO:0000256" key="2">
    <source>
        <dbReference type="ARBA" id="ARBA00022723"/>
    </source>
</evidence>
<evidence type="ECO:0000256" key="6">
    <source>
        <dbReference type="SAM" id="SignalP"/>
    </source>
</evidence>
<evidence type="ECO:0000313" key="9">
    <source>
        <dbReference type="Proteomes" id="UP000041254"/>
    </source>
</evidence>
<keyword evidence="2" id="KW-0479">Metal-binding</keyword>
<dbReference type="PANTHER" id="PTHR13680">
    <property type="entry name" value="CDGSH IRON-SULFUR DOMAIN-CONTAINING PROTEIN 1"/>
    <property type="match status" value="1"/>
</dbReference>
<sequence>MKLLCALALASCVLGLTRAFAPSPGFLGQMPSSLRARNRCASALQMSVEGPGKINLSVDPESPKVVHQEKIPTGKKKVYCRCWLSGTFPVCDGTHAKHNEATGDNVGPLIVSAVMAEPKASPKRDVLGEADVLDE</sequence>
<dbReference type="SMART" id="SM00704">
    <property type="entry name" value="ZnF_CDGSH"/>
    <property type="match status" value="1"/>
</dbReference>
<dbReference type="STRING" id="1169540.A0A0G4H2H2"/>
<dbReference type="GO" id="GO:0051537">
    <property type="term" value="F:2 iron, 2 sulfur cluster binding"/>
    <property type="evidence" value="ECO:0007669"/>
    <property type="project" value="UniProtKB-KW"/>
</dbReference>
<keyword evidence="6" id="KW-0732">Signal</keyword>
<feature type="domain" description="Iron-binding zinc finger CDGSH type" evidence="7">
    <location>
        <begin position="64"/>
        <end position="101"/>
    </location>
</feature>
<dbReference type="InterPro" id="IPR018967">
    <property type="entry name" value="FeS-contain_CDGSH-typ"/>
</dbReference>